<dbReference type="Gene3D" id="1.20.140.10">
    <property type="entry name" value="Butyryl-CoA Dehydrogenase, subunit A, domain 3"/>
    <property type="match status" value="1"/>
</dbReference>
<dbReference type="InterPro" id="IPR052161">
    <property type="entry name" value="Mycobact_Acyl-CoA_DH"/>
</dbReference>
<dbReference type="AlphaFoldDB" id="A0A6S6Y289"/>
<evidence type="ECO:0000256" key="6">
    <source>
        <dbReference type="RuleBase" id="RU362125"/>
    </source>
</evidence>
<dbReference type="Pfam" id="PF02770">
    <property type="entry name" value="Acyl-CoA_dh_M"/>
    <property type="match status" value="1"/>
</dbReference>
<feature type="domain" description="Acyl-CoA dehydrogenase/oxidase N-terminal" evidence="9">
    <location>
        <begin position="7"/>
        <end position="125"/>
    </location>
</feature>
<evidence type="ECO:0000259" key="7">
    <source>
        <dbReference type="Pfam" id="PF00441"/>
    </source>
</evidence>
<dbReference type="Pfam" id="PF02771">
    <property type="entry name" value="Acyl-CoA_dh_N"/>
    <property type="match status" value="1"/>
</dbReference>
<dbReference type="Proteomes" id="UP000515733">
    <property type="component" value="Chromosome"/>
</dbReference>
<keyword evidence="11" id="KW-1185">Reference proteome</keyword>
<dbReference type="Pfam" id="PF00441">
    <property type="entry name" value="Acyl-CoA_dh_1"/>
    <property type="match status" value="1"/>
</dbReference>
<dbReference type="InterPro" id="IPR009100">
    <property type="entry name" value="AcylCoA_DH/oxidase_NM_dom_sf"/>
</dbReference>
<dbReference type="OrthoDB" id="9769473at2"/>
<comment type="cofactor">
    <cofactor evidence="1 6">
        <name>FAD</name>
        <dbReference type="ChEBI" id="CHEBI:57692"/>
    </cofactor>
</comment>
<dbReference type="SUPFAM" id="SSF47203">
    <property type="entry name" value="Acyl-CoA dehydrogenase C-terminal domain-like"/>
    <property type="match status" value="1"/>
</dbReference>
<dbReference type="GO" id="GO:0050660">
    <property type="term" value="F:flavin adenine dinucleotide binding"/>
    <property type="evidence" value="ECO:0007669"/>
    <property type="project" value="InterPro"/>
</dbReference>
<evidence type="ECO:0000313" key="10">
    <source>
        <dbReference type="EMBL" id="CAB1370635.1"/>
    </source>
</evidence>
<name>A0A6S6Y289_9PROT</name>
<dbReference type="Gene3D" id="2.40.110.10">
    <property type="entry name" value="Butyryl-CoA Dehydrogenase, subunit A, domain 2"/>
    <property type="match status" value="1"/>
</dbReference>
<evidence type="ECO:0000256" key="4">
    <source>
        <dbReference type="ARBA" id="ARBA00022827"/>
    </source>
</evidence>
<feature type="domain" description="Acyl-CoA oxidase/dehydrogenase middle" evidence="8">
    <location>
        <begin position="130"/>
        <end position="222"/>
    </location>
</feature>
<dbReference type="InterPro" id="IPR006091">
    <property type="entry name" value="Acyl-CoA_Oxase/DH_mid-dom"/>
</dbReference>
<dbReference type="InterPro" id="IPR046373">
    <property type="entry name" value="Acyl-CoA_Oxase/DH_mid-dom_sf"/>
</dbReference>
<keyword evidence="5 6" id="KW-0560">Oxidoreductase</keyword>
<dbReference type="EC" id="1.3.99.-" evidence="10"/>
<accession>A0A6S6Y289</accession>
<dbReference type="GO" id="GO:0005886">
    <property type="term" value="C:plasma membrane"/>
    <property type="evidence" value="ECO:0007669"/>
    <property type="project" value="TreeGrafter"/>
</dbReference>
<feature type="domain" description="Acyl-CoA dehydrogenase/oxidase C-terminal" evidence="7">
    <location>
        <begin position="236"/>
        <end position="384"/>
    </location>
</feature>
<dbReference type="InterPro" id="IPR037069">
    <property type="entry name" value="AcylCoA_DH/ox_N_sf"/>
</dbReference>
<evidence type="ECO:0000313" key="11">
    <source>
        <dbReference type="Proteomes" id="UP000515733"/>
    </source>
</evidence>
<evidence type="ECO:0000256" key="3">
    <source>
        <dbReference type="ARBA" id="ARBA00022630"/>
    </source>
</evidence>
<evidence type="ECO:0000256" key="2">
    <source>
        <dbReference type="ARBA" id="ARBA00009347"/>
    </source>
</evidence>
<dbReference type="InterPro" id="IPR013786">
    <property type="entry name" value="AcylCoA_DH/ox_N"/>
</dbReference>
<dbReference type="SUPFAM" id="SSF56645">
    <property type="entry name" value="Acyl-CoA dehydrogenase NM domain-like"/>
    <property type="match status" value="1"/>
</dbReference>
<dbReference type="PANTHER" id="PTHR43292">
    <property type="entry name" value="ACYL-COA DEHYDROGENASE"/>
    <property type="match status" value="1"/>
</dbReference>
<sequence>MKLEFSAEDEAFRREVAEWMQANLVGEFEVLRFRGGPGDEEAYPALRKKWERKLAEGGWACVNWPQEHGGRGLSLAHQVIFHEEYARAGGPGRLSHLGEGLIGPTILALGSEDQKQRFLPGIREGRDYWCQGYSEPGAGSDLANVQTKAVLENGQWKVTGQKVWTSLAHECNWIFVLARCEAGSKGHKGLIFLLMPLDQPGVEVRPIKQLTGTAEFNEVFFDGAVALPENVIGEPGDGWKVAMALLAFERGTSTLGQQMHFIHELELIVAEAKKNGAYADPAIRQRIALAWAGLRAMRYNALRMLSGTESGTLPREGMMYKYFWSNWHRDLGKLAMDILGNESMVADGNDLTRQKLQGLFMFTRSDTIYAGTNEIQLNIISERALGLPREPR</sequence>
<keyword evidence="3 6" id="KW-0285">Flavoprotein</keyword>
<dbReference type="InterPro" id="IPR036250">
    <property type="entry name" value="AcylCo_DH-like_C"/>
</dbReference>
<protein>
    <submittedName>
        <fullName evidence="10">Putative acyl-CoA dehydrogenase FadE17</fullName>
        <ecNumber evidence="10">1.3.99.-</ecNumber>
    </submittedName>
</protein>
<evidence type="ECO:0000259" key="8">
    <source>
        <dbReference type="Pfam" id="PF02770"/>
    </source>
</evidence>
<dbReference type="InterPro" id="IPR009075">
    <property type="entry name" value="AcylCo_DH/oxidase_C"/>
</dbReference>
<reference evidence="10 11" key="1">
    <citation type="submission" date="2020-03" db="EMBL/GenBank/DDBJ databases">
        <authorList>
            <consortium name="Genoscope - CEA"/>
            <person name="William W."/>
        </authorList>
    </citation>
    <scope>NUCLEOTIDE SEQUENCE [LARGE SCALE GENOMIC DNA]</scope>
    <source>
        <strain evidence="11">DSM 16959</strain>
    </source>
</reference>
<dbReference type="KEGG" id="doe:DENOEST_3481"/>
<gene>
    <name evidence="10" type="primary">fadE</name>
    <name evidence="10" type="ORF">DENOEST_3481</name>
</gene>
<evidence type="ECO:0000256" key="5">
    <source>
        <dbReference type="ARBA" id="ARBA00023002"/>
    </source>
</evidence>
<dbReference type="Gene3D" id="1.10.540.10">
    <property type="entry name" value="Acyl-CoA dehydrogenase/oxidase, N-terminal domain"/>
    <property type="match status" value="1"/>
</dbReference>
<evidence type="ECO:0000259" key="9">
    <source>
        <dbReference type="Pfam" id="PF02771"/>
    </source>
</evidence>
<proteinExistence type="inferred from homology"/>
<dbReference type="PANTHER" id="PTHR43292:SF3">
    <property type="entry name" value="ACYL-COA DEHYDROGENASE FADE29"/>
    <property type="match status" value="1"/>
</dbReference>
<comment type="similarity">
    <text evidence="2 6">Belongs to the acyl-CoA dehydrogenase family.</text>
</comment>
<dbReference type="EMBL" id="LR778301">
    <property type="protein sequence ID" value="CAB1370635.1"/>
    <property type="molecule type" value="Genomic_DNA"/>
</dbReference>
<organism evidence="10 11">
    <name type="scientific">Denitratisoma oestradiolicum</name>
    <dbReference type="NCBI Taxonomy" id="311182"/>
    <lineage>
        <taxon>Bacteria</taxon>
        <taxon>Pseudomonadati</taxon>
        <taxon>Pseudomonadota</taxon>
        <taxon>Betaproteobacteria</taxon>
        <taxon>Nitrosomonadales</taxon>
        <taxon>Sterolibacteriaceae</taxon>
        <taxon>Denitratisoma</taxon>
    </lineage>
</organism>
<keyword evidence="4 6" id="KW-0274">FAD</keyword>
<dbReference type="RefSeq" id="WP_145769376.1">
    <property type="nucleotide sequence ID" value="NZ_LR778301.1"/>
</dbReference>
<dbReference type="GO" id="GO:0016627">
    <property type="term" value="F:oxidoreductase activity, acting on the CH-CH group of donors"/>
    <property type="evidence" value="ECO:0007669"/>
    <property type="project" value="InterPro"/>
</dbReference>
<evidence type="ECO:0000256" key="1">
    <source>
        <dbReference type="ARBA" id="ARBA00001974"/>
    </source>
</evidence>